<proteinExistence type="predicted"/>
<dbReference type="Proteomes" id="UP001054837">
    <property type="component" value="Unassembled WGS sequence"/>
</dbReference>
<protein>
    <submittedName>
        <fullName evidence="1">Uncharacterized protein</fullName>
    </submittedName>
</protein>
<evidence type="ECO:0000313" key="1">
    <source>
        <dbReference type="EMBL" id="GIY36009.1"/>
    </source>
</evidence>
<dbReference type="EMBL" id="BPLQ01008227">
    <property type="protein sequence ID" value="GIY36009.1"/>
    <property type="molecule type" value="Genomic_DNA"/>
</dbReference>
<name>A0AAV4SSN7_9ARAC</name>
<gene>
    <name evidence="1" type="ORF">CDAR_39821</name>
</gene>
<comment type="caution">
    <text evidence="1">The sequence shown here is derived from an EMBL/GenBank/DDBJ whole genome shotgun (WGS) entry which is preliminary data.</text>
</comment>
<evidence type="ECO:0000313" key="2">
    <source>
        <dbReference type="Proteomes" id="UP001054837"/>
    </source>
</evidence>
<dbReference type="AlphaFoldDB" id="A0AAV4SSN7"/>
<reference evidence="1 2" key="1">
    <citation type="submission" date="2021-06" db="EMBL/GenBank/DDBJ databases">
        <title>Caerostris darwini draft genome.</title>
        <authorList>
            <person name="Kono N."/>
            <person name="Arakawa K."/>
        </authorList>
    </citation>
    <scope>NUCLEOTIDE SEQUENCE [LARGE SCALE GENOMIC DNA]</scope>
</reference>
<accession>A0AAV4SSN7</accession>
<organism evidence="1 2">
    <name type="scientific">Caerostris darwini</name>
    <dbReference type="NCBI Taxonomy" id="1538125"/>
    <lineage>
        <taxon>Eukaryota</taxon>
        <taxon>Metazoa</taxon>
        <taxon>Ecdysozoa</taxon>
        <taxon>Arthropoda</taxon>
        <taxon>Chelicerata</taxon>
        <taxon>Arachnida</taxon>
        <taxon>Araneae</taxon>
        <taxon>Araneomorphae</taxon>
        <taxon>Entelegynae</taxon>
        <taxon>Araneoidea</taxon>
        <taxon>Araneidae</taxon>
        <taxon>Caerostris</taxon>
    </lineage>
</organism>
<keyword evidence="2" id="KW-1185">Reference proteome</keyword>
<sequence>MVPPNDWTNAMNHNSPRSCAAEACTYSPMHSHFSIFFTSRNSKKCSIRMMNRTKVVLGGRLMSDRWTEKKRLTPLLASLPPPFVLCVGTNGIEGRPRG</sequence>